<dbReference type="InterPro" id="IPR020084">
    <property type="entry name" value="NUDIX_hydrolase_CS"/>
</dbReference>
<proteinExistence type="predicted"/>
<evidence type="ECO:0000313" key="3">
    <source>
        <dbReference type="EMBL" id="SVB30122.1"/>
    </source>
</evidence>
<dbReference type="SUPFAM" id="SSF55811">
    <property type="entry name" value="Nudix"/>
    <property type="match status" value="1"/>
</dbReference>
<dbReference type="PROSITE" id="PS51462">
    <property type="entry name" value="NUDIX"/>
    <property type="match status" value="1"/>
</dbReference>
<sequence length="147" mass="17068">MTNIICSGALFYTLDTQRFLFLHRVQSKQSNVWGLVGGTNESEEIPFQALQREIKEEIGEQPPIVKSIPLETFVSRDDKFNFHTYLCVVKNEFIPKLNQEHNGFAWVSFNNWPKPLHQGLRNTLQNKANLTKLETVFKLISLMEKND</sequence>
<dbReference type="PROSITE" id="PS00893">
    <property type="entry name" value="NUDIX_BOX"/>
    <property type="match status" value="1"/>
</dbReference>
<dbReference type="InterPro" id="IPR000086">
    <property type="entry name" value="NUDIX_hydrolase_dom"/>
</dbReference>
<gene>
    <name evidence="3" type="ORF">METZ01_LOCUS182976</name>
</gene>
<reference evidence="3" key="1">
    <citation type="submission" date="2018-05" db="EMBL/GenBank/DDBJ databases">
        <authorList>
            <person name="Lanie J.A."/>
            <person name="Ng W.-L."/>
            <person name="Kazmierczak K.M."/>
            <person name="Andrzejewski T.M."/>
            <person name="Davidsen T.M."/>
            <person name="Wayne K.J."/>
            <person name="Tettelin H."/>
            <person name="Glass J.I."/>
            <person name="Rusch D."/>
            <person name="Podicherti R."/>
            <person name="Tsui H.-C.T."/>
            <person name="Winkler M.E."/>
        </authorList>
    </citation>
    <scope>NUCLEOTIDE SEQUENCE</scope>
</reference>
<keyword evidence="1" id="KW-0378">Hydrolase</keyword>
<evidence type="ECO:0000256" key="1">
    <source>
        <dbReference type="ARBA" id="ARBA00022801"/>
    </source>
</evidence>
<name>A0A382CW93_9ZZZZ</name>
<dbReference type="EMBL" id="UINC01036325">
    <property type="protein sequence ID" value="SVB30122.1"/>
    <property type="molecule type" value="Genomic_DNA"/>
</dbReference>
<dbReference type="AlphaFoldDB" id="A0A382CW93"/>
<protein>
    <recommendedName>
        <fullName evidence="2">Nudix hydrolase domain-containing protein</fullName>
    </recommendedName>
</protein>
<organism evidence="3">
    <name type="scientific">marine metagenome</name>
    <dbReference type="NCBI Taxonomy" id="408172"/>
    <lineage>
        <taxon>unclassified sequences</taxon>
        <taxon>metagenomes</taxon>
        <taxon>ecological metagenomes</taxon>
    </lineage>
</organism>
<dbReference type="PANTHER" id="PTHR43736">
    <property type="entry name" value="ADP-RIBOSE PYROPHOSPHATASE"/>
    <property type="match status" value="1"/>
</dbReference>
<dbReference type="Gene3D" id="3.90.79.10">
    <property type="entry name" value="Nucleoside Triphosphate Pyrophosphohydrolase"/>
    <property type="match status" value="1"/>
</dbReference>
<accession>A0A382CW93</accession>
<evidence type="ECO:0000259" key="2">
    <source>
        <dbReference type="PROSITE" id="PS51462"/>
    </source>
</evidence>
<dbReference type="GO" id="GO:0016787">
    <property type="term" value="F:hydrolase activity"/>
    <property type="evidence" value="ECO:0007669"/>
    <property type="project" value="UniProtKB-KW"/>
</dbReference>
<dbReference type="InterPro" id="IPR015797">
    <property type="entry name" value="NUDIX_hydrolase-like_dom_sf"/>
</dbReference>
<dbReference type="Pfam" id="PF00293">
    <property type="entry name" value="NUDIX"/>
    <property type="match status" value="1"/>
</dbReference>
<feature type="domain" description="Nudix hydrolase" evidence="2">
    <location>
        <begin position="1"/>
        <end position="129"/>
    </location>
</feature>
<dbReference type="PANTHER" id="PTHR43736:SF1">
    <property type="entry name" value="DIHYDRONEOPTERIN TRIPHOSPHATE DIPHOSPHATASE"/>
    <property type="match status" value="1"/>
</dbReference>